<dbReference type="GO" id="GO:0016787">
    <property type="term" value="F:hydrolase activity"/>
    <property type="evidence" value="ECO:0007669"/>
    <property type="project" value="UniProtKB-KW"/>
</dbReference>
<keyword evidence="1" id="KW-0472">Membrane</keyword>
<dbReference type="InterPro" id="IPR006674">
    <property type="entry name" value="HD_domain"/>
</dbReference>
<dbReference type="Pfam" id="PF07698">
    <property type="entry name" value="7TM-7TMR_HD"/>
    <property type="match status" value="1"/>
</dbReference>
<evidence type="ECO:0000256" key="1">
    <source>
        <dbReference type="SAM" id="Phobius"/>
    </source>
</evidence>
<dbReference type="KEGG" id="pmf:P9303_09311"/>
<keyword evidence="1" id="KW-0812">Transmembrane</keyword>
<dbReference type="InterPro" id="IPR006675">
    <property type="entry name" value="HDIG_dom"/>
</dbReference>
<keyword evidence="1" id="KW-1133">Transmembrane helix</keyword>
<dbReference type="NCBIfam" id="TIGR00277">
    <property type="entry name" value="HDIG"/>
    <property type="match status" value="1"/>
</dbReference>
<feature type="transmembrane region" description="Helical" evidence="1">
    <location>
        <begin position="338"/>
        <end position="355"/>
    </location>
</feature>
<dbReference type="InterPro" id="IPR003607">
    <property type="entry name" value="HD/PDEase_dom"/>
</dbReference>
<keyword evidence="3" id="KW-0378">Hydrolase</keyword>
<dbReference type="PANTHER" id="PTHR36442:SF1">
    <property type="entry name" value="CYCLIC-DI-AMP PHOSPHODIESTERASE PGPH"/>
    <property type="match status" value="1"/>
</dbReference>
<proteinExistence type="predicted"/>
<feature type="domain" description="HD/PDEase" evidence="2">
    <location>
        <begin position="450"/>
        <end position="607"/>
    </location>
</feature>
<dbReference type="Proteomes" id="UP000002274">
    <property type="component" value="Chromosome"/>
</dbReference>
<dbReference type="Gene3D" id="1.10.3210.10">
    <property type="entry name" value="Hypothetical protein af1432"/>
    <property type="match status" value="1"/>
</dbReference>
<organism evidence="3 4">
    <name type="scientific">Prochlorococcus marinus (strain MIT 9303)</name>
    <dbReference type="NCBI Taxonomy" id="59922"/>
    <lineage>
        <taxon>Bacteria</taxon>
        <taxon>Bacillati</taxon>
        <taxon>Cyanobacteriota</taxon>
        <taxon>Cyanophyceae</taxon>
        <taxon>Synechococcales</taxon>
        <taxon>Prochlorococcaceae</taxon>
        <taxon>Prochlorococcus</taxon>
    </lineage>
</organism>
<accession>A2C872</accession>
<evidence type="ECO:0000313" key="3">
    <source>
        <dbReference type="EMBL" id="ABM77682.1"/>
    </source>
</evidence>
<dbReference type="SUPFAM" id="SSF109604">
    <property type="entry name" value="HD-domain/PDEase-like"/>
    <property type="match status" value="1"/>
</dbReference>
<dbReference type="InterPro" id="IPR011624">
    <property type="entry name" value="Metal-dep_PHydrolase_7TM_extra"/>
</dbReference>
<name>A2C872_PROM3</name>
<dbReference type="HOGENOM" id="CLU_015767_3_0_3"/>
<evidence type="ECO:0000313" key="4">
    <source>
        <dbReference type="Proteomes" id="UP000002274"/>
    </source>
</evidence>
<dbReference type="InterPro" id="IPR052722">
    <property type="entry name" value="PgpH_phosphodiesterase"/>
</dbReference>
<reference evidence="3 4" key="1">
    <citation type="journal article" date="2007" name="PLoS Genet.">
        <title>Patterns and implications of gene gain and loss in the evolution of Prochlorococcus.</title>
        <authorList>
            <person name="Kettler G.C."/>
            <person name="Martiny A.C."/>
            <person name="Huang K."/>
            <person name="Zucker J."/>
            <person name="Coleman M.L."/>
            <person name="Rodrigue S."/>
            <person name="Chen F."/>
            <person name="Lapidus A."/>
            <person name="Ferriera S."/>
            <person name="Johnson J."/>
            <person name="Steglich C."/>
            <person name="Church G.M."/>
            <person name="Richardson P."/>
            <person name="Chisholm S.W."/>
        </authorList>
    </citation>
    <scope>NUCLEOTIDE SEQUENCE [LARGE SCALE GENOMIC DNA]</scope>
    <source>
        <strain evidence="3 4">MIT 9303</strain>
    </source>
</reference>
<sequence length="674" mass="74917">MPHKAALLLACICVAIISSWPWLVEPNLNPGLPAPFEARAPKDARVVDSEAHEQRRSQLIQSTFVQVIDQQETTRLKKRLERNLAELERVARNPKTGRIGPVNLTAEEQTWLKNRSQQERKRWDMAIRRASERMLSQGLNNLALEQLQDAASIQLADLGEQNGPARSLSSKLLATSYQGSTNLRTDPARSQRLIEELITKQDIPTIEVRRGDLITSKGEPISPRAYAVLNHFGLVSRGPDWGPWLSRFSTALAGCGVMLLIMRRERPCLEARHGLLAVGLLLITQVSKLWLVPEVSPLALIVPPTLLLAQGLGTTCGLAWMAVESLLWPMPVNGLGEGPMMIACVVAAVAAFYAGRLRSRVQLLQMAFLLPLAALLAEWLLLSVGGGGTWGRFAPNGNELLSEALLMGILLMLAILLTPILETSFGLLTRARLLELADQERPLLRRLSAEAPGTFEHTLMICGLAEEGARAIGADVDLIRTGALYHDVGKLHAPKWFIENQIEGEENPHDQLNNPHGSVEVLQAHVDEGLKLARRYRLPRRVADFIPEHQGTLKMGYFLHLAREVDPSAAERNFRYRGPTPRSRETGILMLADGCEACLRSLPPNTSDREAHATVKRIVEERQRDGQLKKSSLSRAEVELVGRAFVRVWRRMRHRRIPYPIPARKAFPPLAAKS</sequence>
<dbReference type="STRING" id="59922.P9303_09311"/>
<feature type="transmembrane region" description="Helical" evidence="1">
    <location>
        <begin position="274"/>
        <end position="292"/>
    </location>
</feature>
<dbReference type="CDD" id="cd00077">
    <property type="entry name" value="HDc"/>
    <property type="match status" value="1"/>
</dbReference>
<dbReference type="InterPro" id="IPR011621">
    <property type="entry name" value="Metal-dep_PHydrolase_7TM_intra"/>
</dbReference>
<evidence type="ECO:0000259" key="2">
    <source>
        <dbReference type="SMART" id="SM00471"/>
    </source>
</evidence>
<dbReference type="Pfam" id="PF01966">
    <property type="entry name" value="HD"/>
    <property type="match status" value="1"/>
</dbReference>
<feature type="transmembrane region" description="Helical" evidence="1">
    <location>
        <begin position="405"/>
        <end position="428"/>
    </location>
</feature>
<feature type="transmembrane region" description="Helical" evidence="1">
    <location>
        <begin position="367"/>
        <end position="385"/>
    </location>
</feature>
<protein>
    <submittedName>
        <fullName evidence="3">Predicted membrane-associated HD superfamily hydrolase</fullName>
    </submittedName>
</protein>
<dbReference type="EMBL" id="CP000554">
    <property type="protein sequence ID" value="ABM77682.1"/>
    <property type="molecule type" value="Genomic_DNA"/>
</dbReference>
<dbReference type="AlphaFoldDB" id="A2C872"/>
<dbReference type="Pfam" id="PF07697">
    <property type="entry name" value="7TMR-HDED"/>
    <property type="match status" value="1"/>
</dbReference>
<dbReference type="SMART" id="SM00471">
    <property type="entry name" value="HDc"/>
    <property type="match status" value="1"/>
</dbReference>
<dbReference type="PANTHER" id="PTHR36442">
    <property type="entry name" value="CYCLIC-DI-AMP PHOSPHODIESTERASE PGPH"/>
    <property type="match status" value="1"/>
</dbReference>
<gene>
    <name evidence="3" type="ordered locus">P9303_09311</name>
</gene>